<feature type="compositionally biased region" description="Polar residues" evidence="1">
    <location>
        <begin position="45"/>
        <end position="54"/>
    </location>
</feature>
<dbReference type="GeneID" id="85316868"/>
<reference evidence="2" key="1">
    <citation type="submission" date="2023-06" db="EMBL/GenBank/DDBJ databases">
        <title>Genome-scale phylogeny and comparative genomics of the fungal order Sordariales.</title>
        <authorList>
            <consortium name="Lawrence Berkeley National Laboratory"/>
            <person name="Hensen N."/>
            <person name="Bonometti L."/>
            <person name="Westerberg I."/>
            <person name="Brannstrom I.O."/>
            <person name="Guillou S."/>
            <person name="Cros-Aarteil S."/>
            <person name="Calhoun S."/>
            <person name="Haridas S."/>
            <person name="Kuo A."/>
            <person name="Mondo S."/>
            <person name="Pangilinan J."/>
            <person name="Riley R."/>
            <person name="LaButti K."/>
            <person name="Andreopoulos B."/>
            <person name="Lipzen A."/>
            <person name="Chen C."/>
            <person name="Yanf M."/>
            <person name="Daum C."/>
            <person name="Ng V."/>
            <person name="Clum A."/>
            <person name="Steindorff A."/>
            <person name="Ohm R."/>
            <person name="Martin F."/>
            <person name="Silar P."/>
            <person name="Natvig D."/>
            <person name="Lalanne C."/>
            <person name="Gautier V."/>
            <person name="Ament-velasquez S.L."/>
            <person name="Kruys A."/>
            <person name="Hutchinson M.I."/>
            <person name="Powell A.J."/>
            <person name="Barry K."/>
            <person name="Miller A.N."/>
            <person name="Grigoriev I.V."/>
            <person name="Debuchy R."/>
            <person name="Gladieux P."/>
            <person name="Thoren M.H."/>
            <person name="Johannesson H."/>
        </authorList>
    </citation>
    <scope>NUCLEOTIDE SEQUENCE</scope>
    <source>
        <strain evidence="2">SMH2392-1A</strain>
    </source>
</reference>
<dbReference type="RefSeq" id="XP_060301439.1">
    <property type="nucleotide sequence ID" value="XM_060433598.1"/>
</dbReference>
<evidence type="ECO:0000313" key="3">
    <source>
        <dbReference type="Proteomes" id="UP001172101"/>
    </source>
</evidence>
<dbReference type="EMBL" id="JAUIRO010000002">
    <property type="protein sequence ID" value="KAK0728584.1"/>
    <property type="molecule type" value="Genomic_DNA"/>
</dbReference>
<accession>A0AA40E554</accession>
<dbReference type="AlphaFoldDB" id="A0AA40E554"/>
<protein>
    <submittedName>
        <fullName evidence="2">Uncharacterized protein</fullName>
    </submittedName>
</protein>
<name>A0AA40E554_9PEZI</name>
<evidence type="ECO:0000313" key="2">
    <source>
        <dbReference type="EMBL" id="KAK0728584.1"/>
    </source>
</evidence>
<keyword evidence="3" id="KW-1185">Reference proteome</keyword>
<gene>
    <name evidence="2" type="ORF">B0T26DRAFT_177781</name>
</gene>
<organism evidence="2 3">
    <name type="scientific">Lasiosphaeria miniovina</name>
    <dbReference type="NCBI Taxonomy" id="1954250"/>
    <lineage>
        <taxon>Eukaryota</taxon>
        <taxon>Fungi</taxon>
        <taxon>Dikarya</taxon>
        <taxon>Ascomycota</taxon>
        <taxon>Pezizomycotina</taxon>
        <taxon>Sordariomycetes</taxon>
        <taxon>Sordariomycetidae</taxon>
        <taxon>Sordariales</taxon>
        <taxon>Lasiosphaeriaceae</taxon>
        <taxon>Lasiosphaeria</taxon>
    </lineage>
</organism>
<dbReference type="Proteomes" id="UP001172101">
    <property type="component" value="Unassembled WGS sequence"/>
</dbReference>
<evidence type="ECO:0000256" key="1">
    <source>
        <dbReference type="SAM" id="MobiDB-lite"/>
    </source>
</evidence>
<feature type="compositionally biased region" description="Basic and acidic residues" evidence="1">
    <location>
        <begin position="65"/>
        <end position="81"/>
    </location>
</feature>
<comment type="caution">
    <text evidence="2">The sequence shown here is derived from an EMBL/GenBank/DDBJ whole genome shotgun (WGS) entry which is preliminary data.</text>
</comment>
<sequence length="219" mass="24067">MEARASRLFWAQVWSSTCEMASKKPISLSASGIGLWENVGRGRRVQNSGPSNQGKMKIGQSGRRAKGEGVKEGKVKEGEHREEDICEQVHTVGSFTLQPGAARTARPPLSTAESSFLQNHGTDCMRAMQPKEERASSVNRKIASSQPLPPSGWKASRLLGRGCATTQLEHFWTGHAPITNSMPVICTSSQPTCTWNTTWPRRCSKRENGPFLAGKSRRF</sequence>
<proteinExistence type="predicted"/>
<feature type="region of interest" description="Disordered" evidence="1">
    <location>
        <begin position="42"/>
        <end position="81"/>
    </location>
</feature>